<dbReference type="InterPro" id="IPR004869">
    <property type="entry name" value="MMPL_dom"/>
</dbReference>
<organism evidence="9 10">
    <name type="scientific">Georgenia halophila</name>
    <dbReference type="NCBI Taxonomy" id="620889"/>
    <lineage>
        <taxon>Bacteria</taxon>
        <taxon>Bacillati</taxon>
        <taxon>Actinomycetota</taxon>
        <taxon>Actinomycetes</taxon>
        <taxon>Micrococcales</taxon>
        <taxon>Bogoriellaceae</taxon>
        <taxon>Georgenia</taxon>
    </lineage>
</organism>
<dbReference type="InterPro" id="IPR050545">
    <property type="entry name" value="Mycobact_MmpL"/>
</dbReference>
<name>A0ABP8L7G4_9MICO</name>
<feature type="transmembrane region" description="Helical" evidence="7">
    <location>
        <begin position="238"/>
        <end position="256"/>
    </location>
</feature>
<dbReference type="SUPFAM" id="SSF82866">
    <property type="entry name" value="Multidrug efflux transporter AcrB transmembrane domain"/>
    <property type="match status" value="2"/>
</dbReference>
<dbReference type="InterPro" id="IPR000731">
    <property type="entry name" value="SSD"/>
</dbReference>
<feature type="transmembrane region" description="Helical" evidence="7">
    <location>
        <begin position="212"/>
        <end position="231"/>
    </location>
</feature>
<comment type="similarity">
    <text evidence="2">Belongs to the resistance-nodulation-cell division (RND) (TC 2.A.6) family. MmpL subfamily.</text>
</comment>
<gene>
    <name evidence="9" type="ORF">GCM10023169_20840</name>
</gene>
<protein>
    <submittedName>
        <fullName evidence="9">MMPL family transporter</fullName>
    </submittedName>
</protein>
<keyword evidence="4 7" id="KW-0812">Transmembrane</keyword>
<evidence type="ECO:0000313" key="10">
    <source>
        <dbReference type="Proteomes" id="UP001500622"/>
    </source>
</evidence>
<feature type="transmembrane region" description="Helical" evidence="7">
    <location>
        <begin position="647"/>
        <end position="669"/>
    </location>
</feature>
<keyword evidence="6 7" id="KW-0472">Membrane</keyword>
<evidence type="ECO:0000259" key="8">
    <source>
        <dbReference type="PROSITE" id="PS50156"/>
    </source>
</evidence>
<comment type="subcellular location">
    <subcellularLocation>
        <location evidence="1">Cell membrane</location>
        <topology evidence="1">Multi-pass membrane protein</topology>
    </subcellularLocation>
</comment>
<feature type="transmembrane region" description="Helical" evidence="7">
    <location>
        <begin position="579"/>
        <end position="597"/>
    </location>
</feature>
<feature type="transmembrane region" description="Helical" evidence="7">
    <location>
        <begin position="359"/>
        <end position="386"/>
    </location>
</feature>
<dbReference type="PANTHER" id="PTHR33406">
    <property type="entry name" value="MEMBRANE PROTEIN MJ1562-RELATED"/>
    <property type="match status" value="1"/>
</dbReference>
<keyword evidence="3" id="KW-1003">Cell membrane</keyword>
<evidence type="ECO:0000256" key="1">
    <source>
        <dbReference type="ARBA" id="ARBA00004651"/>
    </source>
</evidence>
<dbReference type="Proteomes" id="UP001500622">
    <property type="component" value="Unassembled WGS sequence"/>
</dbReference>
<feature type="domain" description="SSD" evidence="8">
    <location>
        <begin position="235"/>
        <end position="385"/>
    </location>
</feature>
<evidence type="ECO:0000256" key="7">
    <source>
        <dbReference type="SAM" id="Phobius"/>
    </source>
</evidence>
<dbReference type="Pfam" id="PF03176">
    <property type="entry name" value="MMPL"/>
    <property type="match status" value="2"/>
</dbReference>
<accession>A0ABP8L7G4</accession>
<keyword evidence="5 7" id="KW-1133">Transmembrane helix</keyword>
<evidence type="ECO:0000256" key="3">
    <source>
        <dbReference type="ARBA" id="ARBA00022475"/>
    </source>
</evidence>
<evidence type="ECO:0000256" key="4">
    <source>
        <dbReference type="ARBA" id="ARBA00022692"/>
    </source>
</evidence>
<evidence type="ECO:0000256" key="5">
    <source>
        <dbReference type="ARBA" id="ARBA00022989"/>
    </source>
</evidence>
<dbReference type="PROSITE" id="PS50156">
    <property type="entry name" value="SSD"/>
    <property type="match status" value="1"/>
</dbReference>
<proteinExistence type="inferred from homology"/>
<reference evidence="10" key="1">
    <citation type="journal article" date="2019" name="Int. J. Syst. Evol. Microbiol.">
        <title>The Global Catalogue of Microorganisms (GCM) 10K type strain sequencing project: providing services to taxonomists for standard genome sequencing and annotation.</title>
        <authorList>
            <consortium name="The Broad Institute Genomics Platform"/>
            <consortium name="The Broad Institute Genome Sequencing Center for Infectious Disease"/>
            <person name="Wu L."/>
            <person name="Ma J."/>
        </authorList>
    </citation>
    <scope>NUCLEOTIDE SEQUENCE [LARGE SCALE GENOMIC DNA]</scope>
    <source>
        <strain evidence="10">JCM 17810</strain>
    </source>
</reference>
<evidence type="ECO:0000313" key="9">
    <source>
        <dbReference type="EMBL" id="GAA4424309.1"/>
    </source>
</evidence>
<feature type="transmembrane region" description="Helical" evidence="7">
    <location>
        <begin position="609"/>
        <end position="627"/>
    </location>
</feature>
<keyword evidence="10" id="KW-1185">Reference proteome</keyword>
<feature type="transmembrane region" description="Helical" evidence="7">
    <location>
        <begin position="695"/>
        <end position="715"/>
    </location>
</feature>
<dbReference type="Gene3D" id="1.20.1640.10">
    <property type="entry name" value="Multidrug efflux transporter AcrB transmembrane domain"/>
    <property type="match status" value="2"/>
</dbReference>
<feature type="transmembrane region" description="Helical" evidence="7">
    <location>
        <begin position="262"/>
        <end position="282"/>
    </location>
</feature>
<evidence type="ECO:0000256" key="6">
    <source>
        <dbReference type="ARBA" id="ARBA00023136"/>
    </source>
</evidence>
<evidence type="ECO:0000256" key="2">
    <source>
        <dbReference type="ARBA" id="ARBA00010157"/>
    </source>
</evidence>
<sequence length="770" mass="79957">MGRDGARLTRVFEVLGRLVARRPRFVVATWAVLAVLCGVTALTGLGGDGLFARLQAGAPAVAGSESAAGQEILDEQGPRSEQVTLAVENVDLDGGRQRWAALAEELDPVRADLVEADGVESVVSPFTFPEMLDDPAAEALVSTERDGFLVVVTLEAGASEEVHDTVVEILRDVPGALAPEAPGAGGVVGSGTLVADAIVGQMEEDLVTGEAVALPVALVIMVVVFGGFLAAGLPLLGSLVSIVGGLGILLGLSYVIDLDSVVVNVITLMSLALSIDYGLLVVSRYREELHRLGTPAVGGATADGAGGGRRRRGRGRDPVLLEAVRATIASAGRTVTFSALTVALAVTGLLLMRPEMLRAIAAAGIAAVLLAVACAVTLVPAVLVLLGDRMTRPSALSRVPGMRGLVRGLGDVSPRDGAFSRLARGVQRRPWLVMLGSFALLVLLASPVTGLSMRSSMAQMLPAGSEQREFTEVMSAEYPLARSPEIYAVAGTGTDDLDAWADEVADLPGVERVGEPAEAGDRQAGDHAVLPVFVSGGDASGEEAVAVVEDLRAMEPGFETWVTGQAAVQTDFNQALLDGLPLAGAVVVAAIFVLLFLMTGSLLVPLKGLLVNSLSLIASLGVTVWVFQEGHLSGLLGFDPVAGLESYVVAVVVAFGFGLAMDYEVFLLARIKEYWDAGAGNDAAVEHGLQRSGRIITSAAVIMIAVFGGFVAGDLVVIKQVGLALAVTVLVDATVVRMLLVPATMTLLGRWNWWAPAPLRRLYARLGVVH</sequence>
<feature type="transmembrane region" description="Helical" evidence="7">
    <location>
        <begin position="431"/>
        <end position="453"/>
    </location>
</feature>
<feature type="transmembrane region" description="Helical" evidence="7">
    <location>
        <begin position="335"/>
        <end position="353"/>
    </location>
</feature>
<comment type="caution">
    <text evidence="9">The sequence shown here is derived from an EMBL/GenBank/DDBJ whole genome shotgun (WGS) entry which is preliminary data.</text>
</comment>
<dbReference type="EMBL" id="BAABGN010000009">
    <property type="protein sequence ID" value="GAA4424309.1"/>
    <property type="molecule type" value="Genomic_DNA"/>
</dbReference>
<feature type="transmembrane region" description="Helical" evidence="7">
    <location>
        <begin position="25"/>
        <end position="45"/>
    </location>
</feature>
<dbReference type="PANTHER" id="PTHR33406:SF11">
    <property type="entry name" value="MEMBRANE PROTEIN SCO6666-RELATED"/>
    <property type="match status" value="1"/>
</dbReference>